<dbReference type="InterPro" id="IPR036397">
    <property type="entry name" value="RNaseH_sf"/>
</dbReference>
<reference evidence="1" key="1">
    <citation type="journal article" date="2020" name="Cell">
        <title>Large-Scale Comparative Analyses of Tick Genomes Elucidate Their Genetic Diversity and Vector Capacities.</title>
        <authorList>
            <consortium name="Tick Genome and Microbiome Consortium (TIGMIC)"/>
            <person name="Jia N."/>
            <person name="Wang J."/>
            <person name="Shi W."/>
            <person name="Du L."/>
            <person name="Sun Y."/>
            <person name="Zhan W."/>
            <person name="Jiang J.F."/>
            <person name="Wang Q."/>
            <person name="Zhang B."/>
            <person name="Ji P."/>
            <person name="Bell-Sakyi L."/>
            <person name="Cui X.M."/>
            <person name="Yuan T.T."/>
            <person name="Jiang B.G."/>
            <person name="Yang W.F."/>
            <person name="Lam T.T."/>
            <person name="Chang Q.C."/>
            <person name="Ding S.J."/>
            <person name="Wang X.J."/>
            <person name="Zhu J.G."/>
            <person name="Ruan X.D."/>
            <person name="Zhao L."/>
            <person name="Wei J.T."/>
            <person name="Ye R.Z."/>
            <person name="Que T.C."/>
            <person name="Du C.H."/>
            <person name="Zhou Y.H."/>
            <person name="Cheng J.X."/>
            <person name="Dai P.F."/>
            <person name="Guo W.B."/>
            <person name="Han X.H."/>
            <person name="Huang E.J."/>
            <person name="Li L.F."/>
            <person name="Wei W."/>
            <person name="Gao Y.C."/>
            <person name="Liu J.Z."/>
            <person name="Shao H.Z."/>
            <person name="Wang X."/>
            <person name="Wang C.C."/>
            <person name="Yang T.C."/>
            <person name="Huo Q.B."/>
            <person name="Li W."/>
            <person name="Chen H.Y."/>
            <person name="Chen S.E."/>
            <person name="Zhou L.G."/>
            <person name="Ni X.B."/>
            <person name="Tian J.H."/>
            <person name="Sheng Y."/>
            <person name="Liu T."/>
            <person name="Pan Y.S."/>
            <person name="Xia L.Y."/>
            <person name="Li J."/>
            <person name="Zhao F."/>
            <person name="Cao W.C."/>
        </authorList>
    </citation>
    <scope>NUCLEOTIDE SEQUENCE</scope>
    <source>
        <strain evidence="1">Rmic-2018</strain>
    </source>
</reference>
<dbReference type="EMBL" id="JABSTU010000007">
    <property type="protein sequence ID" value="KAH8025596.1"/>
    <property type="molecule type" value="Genomic_DNA"/>
</dbReference>
<name>A0A9J6DU95_RHIMP</name>
<reference evidence="1" key="2">
    <citation type="submission" date="2021-09" db="EMBL/GenBank/DDBJ databases">
        <authorList>
            <person name="Jia N."/>
            <person name="Wang J."/>
            <person name="Shi W."/>
            <person name="Du L."/>
            <person name="Sun Y."/>
            <person name="Zhan W."/>
            <person name="Jiang J."/>
            <person name="Wang Q."/>
            <person name="Zhang B."/>
            <person name="Ji P."/>
            <person name="Sakyi L.B."/>
            <person name="Cui X."/>
            <person name="Yuan T."/>
            <person name="Jiang B."/>
            <person name="Yang W."/>
            <person name="Lam T.T.-Y."/>
            <person name="Chang Q."/>
            <person name="Ding S."/>
            <person name="Wang X."/>
            <person name="Zhu J."/>
            <person name="Ruan X."/>
            <person name="Zhao L."/>
            <person name="Wei J."/>
            <person name="Que T."/>
            <person name="Du C."/>
            <person name="Cheng J."/>
            <person name="Dai P."/>
            <person name="Han X."/>
            <person name="Huang E."/>
            <person name="Gao Y."/>
            <person name="Liu J."/>
            <person name="Shao H."/>
            <person name="Ye R."/>
            <person name="Li L."/>
            <person name="Wei W."/>
            <person name="Wang X."/>
            <person name="Wang C."/>
            <person name="Huo Q."/>
            <person name="Li W."/>
            <person name="Guo W."/>
            <person name="Chen H."/>
            <person name="Chen S."/>
            <person name="Zhou L."/>
            <person name="Zhou L."/>
            <person name="Ni X."/>
            <person name="Tian J."/>
            <person name="Zhou Y."/>
            <person name="Sheng Y."/>
            <person name="Liu T."/>
            <person name="Pan Y."/>
            <person name="Xia L."/>
            <person name="Li J."/>
            <person name="Zhao F."/>
            <person name="Cao W."/>
        </authorList>
    </citation>
    <scope>NUCLEOTIDE SEQUENCE</scope>
    <source>
        <strain evidence="1">Rmic-2018</strain>
        <tissue evidence="1">Larvae</tissue>
    </source>
</reference>
<organism evidence="1 2">
    <name type="scientific">Rhipicephalus microplus</name>
    <name type="common">Cattle tick</name>
    <name type="synonym">Boophilus microplus</name>
    <dbReference type="NCBI Taxonomy" id="6941"/>
    <lineage>
        <taxon>Eukaryota</taxon>
        <taxon>Metazoa</taxon>
        <taxon>Ecdysozoa</taxon>
        <taxon>Arthropoda</taxon>
        <taxon>Chelicerata</taxon>
        <taxon>Arachnida</taxon>
        <taxon>Acari</taxon>
        <taxon>Parasitiformes</taxon>
        <taxon>Ixodida</taxon>
        <taxon>Ixodoidea</taxon>
        <taxon>Ixodidae</taxon>
        <taxon>Rhipicephalinae</taxon>
        <taxon>Rhipicephalus</taxon>
        <taxon>Boophilus</taxon>
    </lineage>
</organism>
<dbReference type="GO" id="GO:0003676">
    <property type="term" value="F:nucleic acid binding"/>
    <property type="evidence" value="ECO:0007669"/>
    <property type="project" value="InterPro"/>
</dbReference>
<dbReference type="AlphaFoldDB" id="A0A9J6DU95"/>
<protein>
    <recommendedName>
        <fullName evidence="3">Tc1-like transposase DDE domain-containing protein</fullName>
    </recommendedName>
</protein>
<comment type="caution">
    <text evidence="1">The sequence shown here is derived from an EMBL/GenBank/DDBJ whole genome shotgun (WGS) entry which is preliminary data.</text>
</comment>
<dbReference type="Gene3D" id="3.30.420.10">
    <property type="entry name" value="Ribonuclease H-like superfamily/Ribonuclease H"/>
    <property type="match status" value="1"/>
</dbReference>
<keyword evidence="2" id="KW-1185">Reference proteome</keyword>
<sequence>MSPRVPADGRRRIVELSIQGFFQRVICRFFQSSRNAEWPPVGEDLNPIENVWGLVKRRLSAWNLGSSTKETLFAAIQEEWEALRSRPEIVAAL</sequence>
<evidence type="ECO:0000313" key="1">
    <source>
        <dbReference type="EMBL" id="KAH8025596.1"/>
    </source>
</evidence>
<accession>A0A9J6DU95</accession>
<evidence type="ECO:0000313" key="2">
    <source>
        <dbReference type="Proteomes" id="UP000821866"/>
    </source>
</evidence>
<proteinExistence type="predicted"/>
<evidence type="ECO:0008006" key="3">
    <source>
        <dbReference type="Google" id="ProtNLM"/>
    </source>
</evidence>
<dbReference type="Proteomes" id="UP000821866">
    <property type="component" value="Unassembled WGS sequence"/>
</dbReference>
<gene>
    <name evidence="1" type="ORF">HPB51_010357</name>
</gene>